<keyword evidence="3" id="KW-0813">Transport</keyword>
<dbReference type="PANTHER" id="PTHR22950">
    <property type="entry name" value="AMINO ACID TRANSPORTER"/>
    <property type="match status" value="1"/>
</dbReference>
<evidence type="ECO:0000256" key="5">
    <source>
        <dbReference type="ARBA" id="ARBA00022970"/>
    </source>
</evidence>
<feature type="transmembrane region" description="Helical" evidence="9">
    <location>
        <begin position="479"/>
        <end position="500"/>
    </location>
</feature>
<evidence type="ECO:0000313" key="12">
    <source>
        <dbReference type="Proteomes" id="UP000179807"/>
    </source>
</evidence>
<dbReference type="GO" id="GO:0015179">
    <property type="term" value="F:L-amino acid transmembrane transporter activity"/>
    <property type="evidence" value="ECO:0007669"/>
    <property type="project" value="TreeGrafter"/>
</dbReference>
<dbReference type="GO" id="GO:0016020">
    <property type="term" value="C:membrane"/>
    <property type="evidence" value="ECO:0007669"/>
    <property type="project" value="UniProtKB-SubCell"/>
</dbReference>
<dbReference type="Pfam" id="PF01490">
    <property type="entry name" value="Aa_trans"/>
    <property type="match status" value="1"/>
</dbReference>
<feature type="compositionally biased region" description="Basic and acidic residues" evidence="8">
    <location>
        <begin position="87"/>
        <end position="96"/>
    </location>
</feature>
<dbReference type="GeneID" id="94844650"/>
<feature type="domain" description="Amino acid transporter transmembrane" evidence="10">
    <location>
        <begin position="115"/>
        <end position="500"/>
    </location>
</feature>
<evidence type="ECO:0000256" key="3">
    <source>
        <dbReference type="ARBA" id="ARBA00022448"/>
    </source>
</evidence>
<feature type="transmembrane region" description="Helical" evidence="9">
    <location>
        <begin position="444"/>
        <end position="467"/>
    </location>
</feature>
<feature type="transmembrane region" description="Helical" evidence="9">
    <location>
        <begin position="374"/>
        <end position="394"/>
    </location>
</feature>
<keyword evidence="12" id="KW-1185">Reference proteome</keyword>
<evidence type="ECO:0000256" key="8">
    <source>
        <dbReference type="SAM" id="MobiDB-lite"/>
    </source>
</evidence>
<dbReference type="VEuPathDB" id="TrichDB:TRFO_34911"/>
<feature type="transmembrane region" description="Helical" evidence="9">
    <location>
        <begin position="142"/>
        <end position="166"/>
    </location>
</feature>
<name>A0A1J4JJW6_9EUKA</name>
<keyword evidence="7 9" id="KW-0472">Membrane</keyword>
<comment type="subcellular location">
    <subcellularLocation>
        <location evidence="1">Membrane</location>
        <topology evidence="1">Multi-pass membrane protein</topology>
    </subcellularLocation>
</comment>
<organism evidence="11 12">
    <name type="scientific">Tritrichomonas foetus</name>
    <dbReference type="NCBI Taxonomy" id="1144522"/>
    <lineage>
        <taxon>Eukaryota</taxon>
        <taxon>Metamonada</taxon>
        <taxon>Parabasalia</taxon>
        <taxon>Tritrichomonadida</taxon>
        <taxon>Tritrichomonadidae</taxon>
        <taxon>Tritrichomonas</taxon>
    </lineage>
</organism>
<dbReference type="Proteomes" id="UP000179807">
    <property type="component" value="Unassembled WGS sequence"/>
</dbReference>
<evidence type="ECO:0000313" key="11">
    <source>
        <dbReference type="EMBL" id="OHS98655.1"/>
    </source>
</evidence>
<evidence type="ECO:0000256" key="6">
    <source>
        <dbReference type="ARBA" id="ARBA00022989"/>
    </source>
</evidence>
<feature type="transmembrane region" description="Helical" evidence="9">
    <location>
        <begin position="228"/>
        <end position="248"/>
    </location>
</feature>
<dbReference type="AlphaFoldDB" id="A0A1J4JJW6"/>
<dbReference type="PANTHER" id="PTHR22950:SF458">
    <property type="entry name" value="SODIUM-COUPLED NEUTRAL AMINO ACID TRANSPORTER 11-RELATED"/>
    <property type="match status" value="1"/>
</dbReference>
<keyword evidence="4 9" id="KW-0812">Transmembrane</keyword>
<feature type="region of interest" description="Disordered" evidence="8">
    <location>
        <begin position="53"/>
        <end position="108"/>
    </location>
</feature>
<dbReference type="RefSeq" id="XP_068351792.1">
    <property type="nucleotide sequence ID" value="XM_068509946.1"/>
</dbReference>
<feature type="transmembrane region" description="Helical" evidence="9">
    <location>
        <begin position="255"/>
        <end position="279"/>
    </location>
</feature>
<feature type="transmembrane region" description="Helical" evidence="9">
    <location>
        <begin position="421"/>
        <end position="438"/>
    </location>
</feature>
<reference evidence="11" key="1">
    <citation type="submission" date="2016-10" db="EMBL/GenBank/DDBJ databases">
        <authorList>
            <person name="Benchimol M."/>
            <person name="Almeida L.G."/>
            <person name="Vasconcelos A.T."/>
            <person name="Perreira-Neves A."/>
            <person name="Rosa I.A."/>
            <person name="Tasca T."/>
            <person name="Bogo M.R."/>
            <person name="de Souza W."/>
        </authorList>
    </citation>
    <scope>NUCLEOTIDE SEQUENCE [LARGE SCALE GENOMIC DNA]</scope>
    <source>
        <strain evidence="11">K</strain>
    </source>
</reference>
<accession>A0A1J4JJW6</accession>
<dbReference type="InterPro" id="IPR013057">
    <property type="entry name" value="AA_transpt_TM"/>
</dbReference>
<sequence length="508" mass="55281">MNSVYSSILFIKIEYSFQTIEFPHKNQQKSIFPTLGMEIEEIYDDEAISGTKNSLSTHSIDREAPKSQGSDSSKDDEAPELGPDGLPIDKKHHSDSSAENNDDGEPPPLRIKRFATIMNIMNSLLGAGILSVPHAISYCGLVPSLIMLVIMAVLSHIGTVMTMKLAHREGSDSLDGLTAAILKKPGAIAISICSMLFCISAMVAYLVIGYGNIISWFDGGGIVIGSNLWQRALIVLIYSLILPVAMTFPRDIRFLAPFSGATVFSIVFFIVAMCIKAGMRLPYPKGEGVSITVSKFDMGIFSAISIYGLAFALPVCILPLIKPYNPDTKKRSLVSLLSCLICFICVLIPGVLGYCLFGDDVADIVLDDFSSKDILIIITRIGFFIVVTFSYPCIGQSVMASWGALIFGDSDQGNLPWSKRWLVLLLTNIIPVGFAIFLPNAGPALSIGGAFGGCLVDFFFPALMWIVISKKKWYHWQNILCILFAIFGIVSCAIATYQAIVDAIVAFK</sequence>
<dbReference type="OrthoDB" id="28208at2759"/>
<evidence type="ECO:0000256" key="7">
    <source>
        <dbReference type="ARBA" id="ARBA00023136"/>
    </source>
</evidence>
<evidence type="ECO:0000259" key="10">
    <source>
        <dbReference type="Pfam" id="PF01490"/>
    </source>
</evidence>
<evidence type="ECO:0000256" key="4">
    <source>
        <dbReference type="ARBA" id="ARBA00022692"/>
    </source>
</evidence>
<dbReference type="EMBL" id="MLAK01001042">
    <property type="protein sequence ID" value="OHS98655.1"/>
    <property type="molecule type" value="Genomic_DNA"/>
</dbReference>
<feature type="transmembrane region" description="Helical" evidence="9">
    <location>
        <begin position="299"/>
        <end position="321"/>
    </location>
</feature>
<keyword evidence="6 9" id="KW-1133">Transmembrane helix</keyword>
<evidence type="ECO:0000256" key="9">
    <source>
        <dbReference type="SAM" id="Phobius"/>
    </source>
</evidence>
<feature type="transmembrane region" description="Helical" evidence="9">
    <location>
        <begin position="333"/>
        <end position="354"/>
    </location>
</feature>
<protein>
    <submittedName>
        <fullName evidence="11">Transmembrane amino acid transporter protein</fullName>
    </submittedName>
</protein>
<comment type="caution">
    <text evidence="11">The sequence shown here is derived from an EMBL/GenBank/DDBJ whole genome shotgun (WGS) entry which is preliminary data.</text>
</comment>
<gene>
    <name evidence="11" type="ORF">TRFO_34911</name>
</gene>
<proteinExistence type="inferred from homology"/>
<evidence type="ECO:0000256" key="1">
    <source>
        <dbReference type="ARBA" id="ARBA00004141"/>
    </source>
</evidence>
<comment type="similarity">
    <text evidence="2">Belongs to the amino acid/polyamine transporter 2 family.</text>
</comment>
<evidence type="ECO:0000256" key="2">
    <source>
        <dbReference type="ARBA" id="ARBA00008066"/>
    </source>
</evidence>
<feature type="transmembrane region" description="Helical" evidence="9">
    <location>
        <begin position="187"/>
        <end position="208"/>
    </location>
</feature>
<keyword evidence="5" id="KW-0029">Amino-acid transport</keyword>